<accession>A0A6G1HD33</accession>
<dbReference type="PROSITE" id="PS51402">
    <property type="entry name" value="CATALASE_3"/>
    <property type="match status" value="1"/>
</dbReference>
<gene>
    <name evidence="2" type="ORF">K402DRAFT_346705</name>
</gene>
<sequence>MADLATRNYIRWDAQGVEKILEGEEKDIQAVADMINAGQRAQFNKNRHVFGGTHNRTQGIVKGTFIVQDDLPKHLKQTELFEKGGEYPVVCRYSSEPPDPGLDDRIPQPRGFAMKLFNIHGRKLPGGENISTQDIEFNSTPALDLADARTTAEIISLRQQHGDDKKKLYQQLEQREDTDLQKGRDQVKNTHLESTRMYSQTPYRFGDYIIKYSLVPDTDIQRKLGEETTSPNHEDDVLHRWLRDFHAVHEAQYLFRVQLCENLEEQPTEYAGAVWDEEKYPFQTVARLVIPKQESFSYERKSFWEDHMRIDPWLGLESLKPLGSANRLRRVVYPASSSLRRKLNGRKEIHVSSVDDVP</sequence>
<dbReference type="InterPro" id="IPR011614">
    <property type="entry name" value="Catalase_core"/>
</dbReference>
<evidence type="ECO:0000313" key="3">
    <source>
        <dbReference type="Proteomes" id="UP000800041"/>
    </source>
</evidence>
<dbReference type="PANTHER" id="PTHR36195">
    <property type="entry name" value="DOMAIN PROTEIN, PUTATIVE (AFU_ORTHOLOGUE AFUA_5G01990)-RELATED-RELATED"/>
    <property type="match status" value="1"/>
</dbReference>
<evidence type="ECO:0000259" key="1">
    <source>
        <dbReference type="Pfam" id="PF00199"/>
    </source>
</evidence>
<dbReference type="InterPro" id="IPR018028">
    <property type="entry name" value="Catalase"/>
</dbReference>
<dbReference type="SUPFAM" id="SSF56634">
    <property type="entry name" value="Heme-dependent catalase-like"/>
    <property type="match status" value="1"/>
</dbReference>
<dbReference type="Pfam" id="PF00199">
    <property type="entry name" value="Catalase"/>
    <property type="match status" value="1"/>
</dbReference>
<feature type="domain" description="Catalase core" evidence="1">
    <location>
        <begin position="26"/>
        <end position="121"/>
    </location>
</feature>
<protein>
    <submittedName>
        <fullName evidence="2">Heme-dependent catalase</fullName>
    </submittedName>
</protein>
<dbReference type="GO" id="GO:0020037">
    <property type="term" value="F:heme binding"/>
    <property type="evidence" value="ECO:0007669"/>
    <property type="project" value="InterPro"/>
</dbReference>
<keyword evidence="3" id="KW-1185">Reference proteome</keyword>
<proteinExistence type="predicted"/>
<dbReference type="PANTHER" id="PTHR36195:SF4">
    <property type="entry name" value="DOMAIN PROTEIN, PUTATIVE (AFU_ORTHOLOGUE AFUA_5G01990)-RELATED"/>
    <property type="match status" value="1"/>
</dbReference>
<dbReference type="GO" id="GO:0004096">
    <property type="term" value="F:catalase activity"/>
    <property type="evidence" value="ECO:0007669"/>
    <property type="project" value="InterPro"/>
</dbReference>
<dbReference type="Gene3D" id="2.40.180.10">
    <property type="entry name" value="Catalase core domain"/>
    <property type="match status" value="1"/>
</dbReference>
<dbReference type="GO" id="GO:0006979">
    <property type="term" value="P:response to oxidative stress"/>
    <property type="evidence" value="ECO:0007669"/>
    <property type="project" value="InterPro"/>
</dbReference>
<dbReference type="AlphaFoldDB" id="A0A6G1HD33"/>
<name>A0A6G1HD33_9PEZI</name>
<reference evidence="2" key="1">
    <citation type="journal article" date="2020" name="Stud. Mycol.">
        <title>101 Dothideomycetes genomes: a test case for predicting lifestyles and emergence of pathogens.</title>
        <authorList>
            <person name="Haridas S."/>
            <person name="Albert R."/>
            <person name="Binder M."/>
            <person name="Bloem J."/>
            <person name="Labutti K."/>
            <person name="Salamov A."/>
            <person name="Andreopoulos B."/>
            <person name="Baker S."/>
            <person name="Barry K."/>
            <person name="Bills G."/>
            <person name="Bluhm B."/>
            <person name="Cannon C."/>
            <person name="Castanera R."/>
            <person name="Culley D."/>
            <person name="Daum C."/>
            <person name="Ezra D."/>
            <person name="Gonzalez J."/>
            <person name="Henrissat B."/>
            <person name="Kuo A."/>
            <person name="Liang C."/>
            <person name="Lipzen A."/>
            <person name="Lutzoni F."/>
            <person name="Magnuson J."/>
            <person name="Mondo S."/>
            <person name="Nolan M."/>
            <person name="Ohm R."/>
            <person name="Pangilinan J."/>
            <person name="Park H.-J."/>
            <person name="Ramirez L."/>
            <person name="Alfaro M."/>
            <person name="Sun H."/>
            <person name="Tritt A."/>
            <person name="Yoshinaga Y."/>
            <person name="Zwiers L.-H."/>
            <person name="Turgeon B."/>
            <person name="Goodwin S."/>
            <person name="Spatafora J."/>
            <person name="Crous P."/>
            <person name="Grigoriev I."/>
        </authorList>
    </citation>
    <scope>NUCLEOTIDE SEQUENCE</scope>
    <source>
        <strain evidence="2">CBS 113979</strain>
    </source>
</reference>
<dbReference type="EMBL" id="ML977140">
    <property type="protein sequence ID" value="KAF1990929.1"/>
    <property type="molecule type" value="Genomic_DNA"/>
</dbReference>
<dbReference type="InterPro" id="IPR020835">
    <property type="entry name" value="Catalase_sf"/>
</dbReference>
<organism evidence="2 3">
    <name type="scientific">Aulographum hederae CBS 113979</name>
    <dbReference type="NCBI Taxonomy" id="1176131"/>
    <lineage>
        <taxon>Eukaryota</taxon>
        <taxon>Fungi</taxon>
        <taxon>Dikarya</taxon>
        <taxon>Ascomycota</taxon>
        <taxon>Pezizomycotina</taxon>
        <taxon>Dothideomycetes</taxon>
        <taxon>Pleosporomycetidae</taxon>
        <taxon>Aulographales</taxon>
        <taxon>Aulographaceae</taxon>
    </lineage>
</organism>
<evidence type="ECO:0000313" key="2">
    <source>
        <dbReference type="EMBL" id="KAF1990929.1"/>
    </source>
</evidence>
<dbReference type="OrthoDB" id="3358373at2759"/>
<dbReference type="Proteomes" id="UP000800041">
    <property type="component" value="Unassembled WGS sequence"/>
</dbReference>